<feature type="active site" description="Proton acceptor" evidence="6">
    <location>
        <position position="387"/>
    </location>
</feature>
<dbReference type="NCBIfam" id="TIGR01930">
    <property type="entry name" value="AcCoA-C-Actrans"/>
    <property type="match status" value="1"/>
</dbReference>
<dbReference type="GO" id="GO:0006635">
    <property type="term" value="P:fatty acid beta-oxidation"/>
    <property type="evidence" value="ECO:0007669"/>
    <property type="project" value="TreeGrafter"/>
</dbReference>
<evidence type="ECO:0000256" key="2">
    <source>
        <dbReference type="ARBA" id="ARBA00010982"/>
    </source>
</evidence>
<dbReference type="InterPro" id="IPR020617">
    <property type="entry name" value="Thiolase_C"/>
</dbReference>
<dbReference type="InterPro" id="IPR020615">
    <property type="entry name" value="Thiolase_acyl_enz_int_AS"/>
</dbReference>
<comment type="pathway">
    <text evidence="1">Lipid metabolism.</text>
</comment>
<dbReference type="InterPro" id="IPR002155">
    <property type="entry name" value="Thiolase"/>
</dbReference>
<dbReference type="KEGG" id="psuw:WQ53_00305"/>
<dbReference type="FunFam" id="3.40.47.10:FF:000010">
    <property type="entry name" value="Acetyl-CoA acetyltransferase (Thiolase)"/>
    <property type="match status" value="1"/>
</dbReference>
<dbReference type="PROSITE" id="PS00737">
    <property type="entry name" value="THIOLASE_2"/>
    <property type="match status" value="1"/>
</dbReference>
<evidence type="ECO:0000256" key="5">
    <source>
        <dbReference type="ARBA" id="ARBA00024073"/>
    </source>
</evidence>
<dbReference type="EC" id="2.3.1.16" evidence="5"/>
<reference evidence="10 11" key="1">
    <citation type="journal article" date="2015" name="Genome Announc.">
        <title>Complete Genome Sequence of Pseudoxanthomonas suwonensis Strain J1, a Cellulose-Degrading Bacterium Isolated from Leaf- and Wood-Enriched Soil.</title>
        <authorList>
            <person name="Hou L."/>
            <person name="Jiang J."/>
            <person name="Xu Z."/>
            <person name="Zhou Y."/>
            <person name="Leung F.C."/>
        </authorList>
    </citation>
    <scope>NUCLEOTIDE SEQUENCE [LARGE SCALE GENOMIC DNA]</scope>
    <source>
        <strain evidence="10 11">J1</strain>
    </source>
</reference>
<dbReference type="InterPro" id="IPR020610">
    <property type="entry name" value="Thiolase_AS"/>
</dbReference>
<dbReference type="Gene3D" id="3.40.47.10">
    <property type="match status" value="1"/>
</dbReference>
<protein>
    <recommendedName>
        <fullName evidence="5">acetyl-CoA C-acyltransferase</fullName>
        <ecNumber evidence="5">2.3.1.16</ecNumber>
    </recommendedName>
</protein>
<accession>A0A0E3YZH9</accession>
<dbReference type="SUPFAM" id="SSF53901">
    <property type="entry name" value="Thiolase-like"/>
    <property type="match status" value="2"/>
</dbReference>
<evidence type="ECO:0000313" key="11">
    <source>
        <dbReference type="Proteomes" id="UP000033067"/>
    </source>
</evidence>
<name>A0A0E3YZH9_9GAMM</name>
<feature type="domain" description="Thiolase N-terminal" evidence="8">
    <location>
        <begin position="9"/>
        <end position="271"/>
    </location>
</feature>
<dbReference type="InterPro" id="IPR020616">
    <property type="entry name" value="Thiolase_N"/>
</dbReference>
<evidence type="ECO:0000256" key="4">
    <source>
        <dbReference type="ARBA" id="ARBA00023315"/>
    </source>
</evidence>
<evidence type="ECO:0000259" key="8">
    <source>
        <dbReference type="Pfam" id="PF00108"/>
    </source>
</evidence>
<dbReference type="Proteomes" id="UP000033067">
    <property type="component" value="Chromosome"/>
</dbReference>
<sequence>MSKQVQDAYIVAATRTPVGKAPKGVFRNTRPDDMLAHVLKAVVAQAPGIDVGRIDDAVIGCAMPEGEQGMNVARIGVLLAGLPDTVAAQTINRFCSSGLQAVALAADQIRLGNADLMLAGGTESMSMVPMMGNKVALSPSVFRDDHVAIAYGMGITAEKVAEEWKVSREEQDAFAVASHQKALAAIAAGEFSSEITPYEVLSHLPDLAGNTVQLRKKRVDTDEGPRPDTSLEGLARLRPVFRNGQFGGSVTAGNSSQMSDGAGAVLLASEQAIKDYGLTPLARFVSFSVAGVRPEVMGIGPIAAIPKALKQAGLSRDQLDWIELNEAFAAQALAVIRDSQLDPAKVNPLGGAIALGHPLGATGAIRTATLVHGLRRRQQKYGMVTMCIGTGMGAAGIFEAL</sequence>
<organism evidence="10 11">
    <name type="scientific">Pseudoxanthomonas suwonensis</name>
    <dbReference type="NCBI Taxonomy" id="314722"/>
    <lineage>
        <taxon>Bacteria</taxon>
        <taxon>Pseudomonadati</taxon>
        <taxon>Pseudomonadota</taxon>
        <taxon>Gammaproteobacteria</taxon>
        <taxon>Lysobacterales</taxon>
        <taxon>Lysobacteraceae</taxon>
        <taxon>Pseudoxanthomonas</taxon>
    </lineage>
</organism>
<keyword evidence="11" id="KW-1185">Reference proteome</keyword>
<dbReference type="RefSeq" id="WP_052629485.1">
    <property type="nucleotide sequence ID" value="NZ_CP011144.1"/>
</dbReference>
<dbReference type="GO" id="GO:0005737">
    <property type="term" value="C:cytoplasm"/>
    <property type="evidence" value="ECO:0007669"/>
    <property type="project" value="UniProtKB-ARBA"/>
</dbReference>
<dbReference type="Pfam" id="PF00108">
    <property type="entry name" value="Thiolase_N"/>
    <property type="match status" value="1"/>
</dbReference>
<dbReference type="EMBL" id="CP011144">
    <property type="protein sequence ID" value="AKC85447.1"/>
    <property type="molecule type" value="Genomic_DNA"/>
</dbReference>
<dbReference type="GO" id="GO:0010124">
    <property type="term" value="P:phenylacetate catabolic process"/>
    <property type="evidence" value="ECO:0007669"/>
    <property type="project" value="TreeGrafter"/>
</dbReference>
<evidence type="ECO:0000313" key="10">
    <source>
        <dbReference type="EMBL" id="AKC85447.1"/>
    </source>
</evidence>
<dbReference type="PANTHER" id="PTHR43853:SF21">
    <property type="entry name" value="STEROID 3-KETOACYL-COA THIOLASE"/>
    <property type="match status" value="1"/>
</dbReference>
<proteinExistence type="inferred from homology"/>
<dbReference type="NCBIfam" id="NF006553">
    <property type="entry name" value="PRK09052.1"/>
    <property type="match status" value="1"/>
</dbReference>
<keyword evidence="3 7" id="KW-0808">Transferase</keyword>
<dbReference type="PATRIC" id="fig|314722.6.peg.66"/>
<dbReference type="OrthoDB" id="8951704at2"/>
<comment type="similarity">
    <text evidence="2 7">Belongs to the thiolase-like superfamily. Thiolase family.</text>
</comment>
<gene>
    <name evidence="10" type="ORF">WQ53_00305</name>
</gene>
<evidence type="ECO:0000259" key="9">
    <source>
        <dbReference type="Pfam" id="PF02803"/>
    </source>
</evidence>
<dbReference type="InterPro" id="IPR050215">
    <property type="entry name" value="Thiolase-like_sf_Thiolase"/>
</dbReference>
<dbReference type="CDD" id="cd00751">
    <property type="entry name" value="thiolase"/>
    <property type="match status" value="1"/>
</dbReference>
<dbReference type="InterPro" id="IPR016039">
    <property type="entry name" value="Thiolase-like"/>
</dbReference>
<keyword evidence="4 7" id="KW-0012">Acyltransferase</keyword>
<dbReference type="PROSITE" id="PS00098">
    <property type="entry name" value="THIOLASE_1"/>
    <property type="match status" value="1"/>
</dbReference>
<dbReference type="AlphaFoldDB" id="A0A0E3YZH9"/>
<dbReference type="Pfam" id="PF02803">
    <property type="entry name" value="Thiolase_C"/>
    <property type="match status" value="1"/>
</dbReference>
<dbReference type="GO" id="GO:0003988">
    <property type="term" value="F:acetyl-CoA C-acyltransferase activity"/>
    <property type="evidence" value="ECO:0007669"/>
    <property type="project" value="UniProtKB-EC"/>
</dbReference>
<evidence type="ECO:0000256" key="1">
    <source>
        <dbReference type="ARBA" id="ARBA00005189"/>
    </source>
</evidence>
<evidence type="ECO:0000256" key="7">
    <source>
        <dbReference type="RuleBase" id="RU003557"/>
    </source>
</evidence>
<dbReference type="eggNOG" id="COG0183">
    <property type="taxonomic scope" value="Bacteria"/>
</dbReference>
<evidence type="ECO:0000256" key="6">
    <source>
        <dbReference type="PIRSR" id="PIRSR000429-1"/>
    </source>
</evidence>
<feature type="active site" description="Acyl-thioester intermediate" evidence="6">
    <location>
        <position position="95"/>
    </location>
</feature>
<dbReference type="PANTHER" id="PTHR43853">
    <property type="entry name" value="3-KETOACYL-COA THIOLASE, PEROXISOMAL"/>
    <property type="match status" value="1"/>
</dbReference>
<dbReference type="InterPro" id="IPR020613">
    <property type="entry name" value="Thiolase_CS"/>
</dbReference>
<dbReference type="PIRSF" id="PIRSF000429">
    <property type="entry name" value="Ac-CoA_Ac_transf"/>
    <property type="match status" value="1"/>
</dbReference>
<feature type="domain" description="Thiolase C-terminal" evidence="9">
    <location>
        <begin position="278"/>
        <end position="399"/>
    </location>
</feature>
<evidence type="ECO:0000256" key="3">
    <source>
        <dbReference type="ARBA" id="ARBA00022679"/>
    </source>
</evidence>
<dbReference type="PROSITE" id="PS00099">
    <property type="entry name" value="THIOLASE_3"/>
    <property type="match status" value="1"/>
</dbReference>
<feature type="active site" description="Proton acceptor" evidence="6">
    <location>
        <position position="357"/>
    </location>
</feature>